<dbReference type="InterPro" id="IPR001810">
    <property type="entry name" value="F-box_dom"/>
</dbReference>
<dbReference type="EMBL" id="ML179127">
    <property type="protein sequence ID" value="THU98925.1"/>
    <property type="molecule type" value="Genomic_DNA"/>
</dbReference>
<evidence type="ECO:0000259" key="1">
    <source>
        <dbReference type="Pfam" id="PF12937"/>
    </source>
</evidence>
<evidence type="ECO:0000313" key="3">
    <source>
        <dbReference type="Proteomes" id="UP000297245"/>
    </source>
</evidence>
<dbReference type="InterPro" id="IPR036047">
    <property type="entry name" value="F-box-like_dom_sf"/>
</dbReference>
<dbReference type="Proteomes" id="UP000297245">
    <property type="component" value="Unassembled WGS sequence"/>
</dbReference>
<reference evidence="2 3" key="1">
    <citation type="journal article" date="2019" name="Nat. Ecol. Evol.">
        <title>Megaphylogeny resolves global patterns of mushroom evolution.</title>
        <authorList>
            <person name="Varga T."/>
            <person name="Krizsan K."/>
            <person name="Foldi C."/>
            <person name="Dima B."/>
            <person name="Sanchez-Garcia M."/>
            <person name="Sanchez-Ramirez S."/>
            <person name="Szollosi G.J."/>
            <person name="Szarkandi J.G."/>
            <person name="Papp V."/>
            <person name="Albert L."/>
            <person name="Andreopoulos W."/>
            <person name="Angelini C."/>
            <person name="Antonin V."/>
            <person name="Barry K.W."/>
            <person name="Bougher N.L."/>
            <person name="Buchanan P."/>
            <person name="Buyck B."/>
            <person name="Bense V."/>
            <person name="Catcheside P."/>
            <person name="Chovatia M."/>
            <person name="Cooper J."/>
            <person name="Damon W."/>
            <person name="Desjardin D."/>
            <person name="Finy P."/>
            <person name="Geml J."/>
            <person name="Haridas S."/>
            <person name="Hughes K."/>
            <person name="Justo A."/>
            <person name="Karasinski D."/>
            <person name="Kautmanova I."/>
            <person name="Kiss B."/>
            <person name="Kocsube S."/>
            <person name="Kotiranta H."/>
            <person name="LaButti K.M."/>
            <person name="Lechner B.E."/>
            <person name="Liimatainen K."/>
            <person name="Lipzen A."/>
            <person name="Lukacs Z."/>
            <person name="Mihaltcheva S."/>
            <person name="Morgado L.N."/>
            <person name="Niskanen T."/>
            <person name="Noordeloos M.E."/>
            <person name="Ohm R.A."/>
            <person name="Ortiz-Santana B."/>
            <person name="Ovrebo C."/>
            <person name="Racz N."/>
            <person name="Riley R."/>
            <person name="Savchenko A."/>
            <person name="Shiryaev A."/>
            <person name="Soop K."/>
            <person name="Spirin V."/>
            <person name="Szebenyi C."/>
            <person name="Tomsovsky M."/>
            <person name="Tulloss R.E."/>
            <person name="Uehling J."/>
            <person name="Grigoriev I.V."/>
            <person name="Vagvolgyi C."/>
            <person name="Papp T."/>
            <person name="Martin F.M."/>
            <person name="Miettinen O."/>
            <person name="Hibbett D.S."/>
            <person name="Nagy L.G."/>
        </authorList>
    </citation>
    <scope>NUCLEOTIDE SEQUENCE [LARGE SCALE GENOMIC DNA]</scope>
    <source>
        <strain evidence="2 3">CBS 962.96</strain>
    </source>
</reference>
<protein>
    <recommendedName>
        <fullName evidence="1">F-box domain-containing protein</fullName>
    </recommendedName>
</protein>
<proteinExistence type="predicted"/>
<dbReference type="Gene3D" id="1.20.1280.50">
    <property type="match status" value="1"/>
</dbReference>
<accession>A0A4V4HGI7</accession>
<feature type="domain" description="F-box" evidence="1">
    <location>
        <begin position="98"/>
        <end position="148"/>
    </location>
</feature>
<name>A0A4V4HGI7_DENBC</name>
<dbReference type="OrthoDB" id="3139399at2759"/>
<organism evidence="2 3">
    <name type="scientific">Dendrothele bispora (strain CBS 962.96)</name>
    <dbReference type="NCBI Taxonomy" id="1314807"/>
    <lineage>
        <taxon>Eukaryota</taxon>
        <taxon>Fungi</taxon>
        <taxon>Dikarya</taxon>
        <taxon>Basidiomycota</taxon>
        <taxon>Agaricomycotina</taxon>
        <taxon>Agaricomycetes</taxon>
        <taxon>Agaricomycetidae</taxon>
        <taxon>Agaricales</taxon>
        <taxon>Agaricales incertae sedis</taxon>
        <taxon>Dendrothele</taxon>
    </lineage>
</organism>
<sequence>MPASSKAEYADVQESTTNPVATGIDLRSSTELLEAIRANFIPSSHSELSLLSQCISDAERDVQRLDEEICKLKAKRNEGHRQICRYRSLLAPIRRLCPEVLSLIFQFACPQTTITAKIDCPLVRVSQVCARWRELARSTPTLWSSFDIDVNASQHDTEVIKSVITTHLELSRNSPLSFSLTSSEQSSRLHCVVNAIIPHSFRWKELELIGPPFILASMSSIKGSLPQLRSLSIDLVEGDNTRQDLFEMAPRLQALTLRSALRADFLLECVVPYTQIIDFTVEYVSYSSALARLMALSAVRNLELNECWYDEDMSFVAPITLHNVSSVSIIIPVDSNDGLNNESLRLRLDQLTLPNLEVLHLETMPCSSLSLMRLHDVMELPNFVKRSSCVIQTLIFYELWLNDNDTLSILRNLPTLQNLTIYERQLPSGSATITTHFIQQLTINDPVESSSPRLLTHLKSLNLHPGSGVCFPLKAFVDMAQSRWIPNQTYSDELGVDSLTSVTLHLTWSLKEELENELEEGLRPLRAMESAGLHFNLSTDW</sequence>
<evidence type="ECO:0000313" key="2">
    <source>
        <dbReference type="EMBL" id="THU98925.1"/>
    </source>
</evidence>
<gene>
    <name evidence="2" type="ORF">K435DRAFT_720292</name>
</gene>
<keyword evidence="3" id="KW-1185">Reference proteome</keyword>
<dbReference type="AlphaFoldDB" id="A0A4V4HGI7"/>
<dbReference type="Pfam" id="PF12937">
    <property type="entry name" value="F-box-like"/>
    <property type="match status" value="1"/>
</dbReference>
<dbReference type="SUPFAM" id="SSF81383">
    <property type="entry name" value="F-box domain"/>
    <property type="match status" value="1"/>
</dbReference>